<accession>A0A517TD54</accession>
<dbReference type="InterPro" id="IPR011047">
    <property type="entry name" value="Quinoprotein_ADH-like_sf"/>
</dbReference>
<feature type="chain" id="PRO_5021713663" evidence="1">
    <location>
        <begin position="26"/>
        <end position="458"/>
    </location>
</feature>
<dbReference type="EMBL" id="CP036316">
    <property type="protein sequence ID" value="QDT66297.1"/>
    <property type="molecule type" value="Genomic_DNA"/>
</dbReference>
<proteinExistence type="predicted"/>
<name>A0A517TD54_9PLAN</name>
<organism evidence="3 4">
    <name type="scientific">Calycomorphotria hydatis</name>
    <dbReference type="NCBI Taxonomy" id="2528027"/>
    <lineage>
        <taxon>Bacteria</taxon>
        <taxon>Pseudomonadati</taxon>
        <taxon>Planctomycetota</taxon>
        <taxon>Planctomycetia</taxon>
        <taxon>Planctomycetales</taxon>
        <taxon>Planctomycetaceae</taxon>
        <taxon>Calycomorphotria</taxon>
    </lineage>
</organism>
<dbReference type="InterPro" id="IPR015943">
    <property type="entry name" value="WD40/YVTN_repeat-like_dom_sf"/>
</dbReference>
<dbReference type="PANTHER" id="PTHR34512">
    <property type="entry name" value="CELL SURFACE PROTEIN"/>
    <property type="match status" value="1"/>
</dbReference>
<dbReference type="InterPro" id="IPR002372">
    <property type="entry name" value="PQQ_rpt_dom"/>
</dbReference>
<protein>
    <submittedName>
        <fullName evidence="3">Outer membrane biogenesis protein BamB</fullName>
    </submittedName>
</protein>
<sequence precursor="true">MNKLKKNSRPTLSLLCCILSAILVGCDATGPSVEANVVPAVSEVPSNSQTTGWPTMFGPTHNSLSYETGINGDWPEEGPPVLWRRPAGKGYSVPVVSGDKGIIFYRAGDEEIVEAFYTATGEAVWQYKRPATFECKWEYSDGPYGSPAVDGGQVFSIGAAGEVAAIDFETGDLLWERNPYKEYEAEDNPFAVGTSPLIDDELVIVNVGGTVKLDDGQGTGIVALNRETGETVWNVTEYGDSYATPMVADVHGQRMLFVLTFSSFVVLNRDDGTVLSEFPYQVKGVDRINAVSPLILGEHVMITGGPGPGAYVFKILPDGQLEKVWNDRRALDSQFNNLVRIGNHVYGFTSNWTRGALFRCVDVRTGEVMWEWDGDVRRGNAIYADGKLILLGAEGRLACLRVNSNEPEVLSVTAEPVLEPRTFTLPALADGRLFLRNEQELVCLDLKSSPSPEPKPKE</sequence>
<dbReference type="PANTHER" id="PTHR34512:SF30">
    <property type="entry name" value="OUTER MEMBRANE PROTEIN ASSEMBLY FACTOR BAMB"/>
    <property type="match status" value="1"/>
</dbReference>
<feature type="signal peptide" evidence="1">
    <location>
        <begin position="1"/>
        <end position="25"/>
    </location>
</feature>
<dbReference type="SUPFAM" id="SSF50998">
    <property type="entry name" value="Quinoprotein alcohol dehydrogenase-like"/>
    <property type="match status" value="1"/>
</dbReference>
<dbReference type="Proteomes" id="UP000319976">
    <property type="component" value="Chromosome"/>
</dbReference>
<dbReference type="AlphaFoldDB" id="A0A517TD54"/>
<gene>
    <name evidence="3" type="ORF">V22_35620</name>
</gene>
<dbReference type="KEGG" id="chya:V22_35620"/>
<evidence type="ECO:0000259" key="2">
    <source>
        <dbReference type="Pfam" id="PF13360"/>
    </source>
</evidence>
<dbReference type="Gene3D" id="2.130.10.10">
    <property type="entry name" value="YVTN repeat-like/Quinoprotein amine dehydrogenase"/>
    <property type="match status" value="1"/>
</dbReference>
<keyword evidence="4" id="KW-1185">Reference proteome</keyword>
<reference evidence="3 4" key="1">
    <citation type="submission" date="2019-02" db="EMBL/GenBank/DDBJ databases">
        <title>Deep-cultivation of Planctomycetes and their phenomic and genomic characterization uncovers novel biology.</title>
        <authorList>
            <person name="Wiegand S."/>
            <person name="Jogler M."/>
            <person name="Boedeker C."/>
            <person name="Pinto D."/>
            <person name="Vollmers J."/>
            <person name="Rivas-Marin E."/>
            <person name="Kohn T."/>
            <person name="Peeters S.H."/>
            <person name="Heuer A."/>
            <person name="Rast P."/>
            <person name="Oberbeckmann S."/>
            <person name="Bunk B."/>
            <person name="Jeske O."/>
            <person name="Meyerdierks A."/>
            <person name="Storesund J.E."/>
            <person name="Kallscheuer N."/>
            <person name="Luecker S."/>
            <person name="Lage O.M."/>
            <person name="Pohl T."/>
            <person name="Merkel B.J."/>
            <person name="Hornburger P."/>
            <person name="Mueller R.-W."/>
            <person name="Bruemmer F."/>
            <person name="Labrenz M."/>
            <person name="Spormann A.M."/>
            <person name="Op den Camp H."/>
            <person name="Overmann J."/>
            <person name="Amann R."/>
            <person name="Jetten M.S.M."/>
            <person name="Mascher T."/>
            <person name="Medema M.H."/>
            <person name="Devos D.P."/>
            <person name="Kaster A.-K."/>
            <person name="Ovreas L."/>
            <person name="Rohde M."/>
            <person name="Galperin M.Y."/>
            <person name="Jogler C."/>
        </authorList>
    </citation>
    <scope>NUCLEOTIDE SEQUENCE [LARGE SCALE GENOMIC DNA]</scope>
    <source>
        <strain evidence="3 4">V22</strain>
    </source>
</reference>
<dbReference type="Pfam" id="PF13360">
    <property type="entry name" value="PQQ_2"/>
    <property type="match status" value="1"/>
</dbReference>
<evidence type="ECO:0000313" key="3">
    <source>
        <dbReference type="EMBL" id="QDT66297.1"/>
    </source>
</evidence>
<evidence type="ECO:0000313" key="4">
    <source>
        <dbReference type="Proteomes" id="UP000319976"/>
    </source>
</evidence>
<keyword evidence="1" id="KW-0732">Signal</keyword>
<evidence type="ECO:0000256" key="1">
    <source>
        <dbReference type="SAM" id="SignalP"/>
    </source>
</evidence>
<feature type="domain" description="Pyrrolo-quinoline quinone repeat" evidence="2">
    <location>
        <begin position="110"/>
        <end position="370"/>
    </location>
</feature>
<dbReference type="OrthoDB" id="9815737at2"/>
<dbReference type="PROSITE" id="PS51257">
    <property type="entry name" value="PROKAR_LIPOPROTEIN"/>
    <property type="match status" value="1"/>
</dbReference>